<dbReference type="AlphaFoldDB" id="A0AAV8A302"/>
<evidence type="ECO:0000256" key="1">
    <source>
        <dbReference type="SAM" id="MobiDB-lite"/>
    </source>
</evidence>
<gene>
    <name evidence="2" type="ORF">M0812_00423</name>
</gene>
<sequence length="613" mass="73497">MINQLIVRINAKELNNSEYNYQLINWVNNNFKNYCNLLNWTWNTVSKELCKELIKKKIVEKMQLKKEKELNNLNQNSMISFYLNLFSFLCGTSYMPKGYYLDVKTIEIRKKKDLEQNEENENKTNEKNNKKKKKKKNKKNKNLEEQDSIRYNLGKNLNKKKLTKVMSSLREIHKGYTIFDKNIDPILLEWFYRSNFDLIDNEHKIQLLVINSLKCLNLKTFENLFPLFKKYEIEKEIEISHINKTVINNQIPKYYSLNWLLDLLKRLLIRLPNKLIFDSRIIIKNMADLFSVWFNPDLKFFSKISFKDSIQIFDLIILYLKMIKKLGINNAKDIFKKILKDDDNNDDDDDENNNDENDNKKKKKKKKKQEEKDNKIVLKKFKNFNFLKKECNNDSIQTIIDFLLPIIKKEDEKLKKIKKMKKDGKLIKEVNDEQNIDLNNSELQLNKKKLKFELKNEFYNFSIILLNQLLKISSITNKKTQKNIYNFISKLLNNGNYFQKNLLKLLKSFLIKNPKYFDNFLKLSYNKKLANQNNKSQNNNKENDNVDESNEEKILTLKLTRELNPSKKPLIYLQALTQTIGKNPKLWINEHEIPISKNFLYYIIKYRLPVARK</sequence>
<feature type="compositionally biased region" description="Basic and acidic residues" evidence="1">
    <location>
        <begin position="115"/>
        <end position="128"/>
    </location>
</feature>
<dbReference type="EMBL" id="JANTQA010000015">
    <property type="protein sequence ID" value="KAJ3447950.1"/>
    <property type="molecule type" value="Genomic_DNA"/>
</dbReference>
<accession>A0AAV8A302</accession>
<comment type="caution">
    <text evidence="2">The sequence shown here is derived from an EMBL/GenBank/DDBJ whole genome shotgun (WGS) entry which is preliminary data.</text>
</comment>
<evidence type="ECO:0000313" key="2">
    <source>
        <dbReference type="EMBL" id="KAJ3447950.1"/>
    </source>
</evidence>
<reference evidence="2" key="1">
    <citation type="submission" date="2022-08" db="EMBL/GenBank/DDBJ databases">
        <title>Novel sulphate-reducing endosymbionts in the free-living metamonad Anaeramoeba.</title>
        <authorList>
            <person name="Jerlstrom-Hultqvist J."/>
            <person name="Cepicka I."/>
            <person name="Gallot-Lavallee L."/>
            <person name="Salas-Leiva D."/>
            <person name="Curtis B.A."/>
            <person name="Zahonova K."/>
            <person name="Pipaliya S."/>
            <person name="Dacks J."/>
            <person name="Roger A.J."/>
        </authorList>
    </citation>
    <scope>NUCLEOTIDE SEQUENCE</scope>
    <source>
        <strain evidence="2">Busselton2</strain>
    </source>
</reference>
<dbReference type="Proteomes" id="UP001146793">
    <property type="component" value="Unassembled WGS sequence"/>
</dbReference>
<feature type="region of interest" description="Disordered" evidence="1">
    <location>
        <begin position="345"/>
        <end position="369"/>
    </location>
</feature>
<feature type="region of interest" description="Disordered" evidence="1">
    <location>
        <begin position="115"/>
        <end position="145"/>
    </location>
</feature>
<organism evidence="2 3">
    <name type="scientific">Anaeramoeba flamelloides</name>
    <dbReference type="NCBI Taxonomy" id="1746091"/>
    <lineage>
        <taxon>Eukaryota</taxon>
        <taxon>Metamonada</taxon>
        <taxon>Anaeramoebidae</taxon>
        <taxon>Anaeramoeba</taxon>
    </lineage>
</organism>
<name>A0AAV8A302_9EUKA</name>
<proteinExistence type="predicted"/>
<feature type="compositionally biased region" description="Basic residues" evidence="1">
    <location>
        <begin position="129"/>
        <end position="140"/>
    </location>
</feature>
<evidence type="ECO:0000313" key="3">
    <source>
        <dbReference type="Proteomes" id="UP001146793"/>
    </source>
</evidence>
<feature type="compositionally biased region" description="Acidic residues" evidence="1">
    <location>
        <begin position="345"/>
        <end position="356"/>
    </location>
</feature>
<protein>
    <submittedName>
        <fullName evidence="2">Retinoblastoma-binding protein</fullName>
    </submittedName>
</protein>